<keyword evidence="2" id="KW-1185">Reference proteome</keyword>
<organism evidence="1 2">
    <name type="scientific">Pristionchus mayeri</name>
    <dbReference type="NCBI Taxonomy" id="1317129"/>
    <lineage>
        <taxon>Eukaryota</taxon>
        <taxon>Metazoa</taxon>
        <taxon>Ecdysozoa</taxon>
        <taxon>Nematoda</taxon>
        <taxon>Chromadorea</taxon>
        <taxon>Rhabditida</taxon>
        <taxon>Rhabditina</taxon>
        <taxon>Diplogasteromorpha</taxon>
        <taxon>Diplogasteroidea</taxon>
        <taxon>Neodiplogasteridae</taxon>
        <taxon>Pristionchus</taxon>
    </lineage>
</organism>
<reference evidence="2" key="1">
    <citation type="submission" date="2022-10" db="EMBL/GenBank/DDBJ databases">
        <title>Genome assembly of Pristionchus species.</title>
        <authorList>
            <person name="Yoshida K."/>
            <person name="Sommer R.J."/>
        </authorList>
    </citation>
    <scope>NUCLEOTIDE SEQUENCE [LARGE SCALE GENOMIC DNA]</scope>
    <source>
        <strain evidence="2">RS5460</strain>
    </source>
</reference>
<feature type="non-terminal residue" evidence="1">
    <location>
        <position position="127"/>
    </location>
</feature>
<gene>
    <name evidence="1" type="ORF">PMAYCL1PPCAC_31176</name>
</gene>
<evidence type="ECO:0000313" key="1">
    <source>
        <dbReference type="EMBL" id="GMR60981.1"/>
    </source>
</evidence>
<protein>
    <submittedName>
        <fullName evidence="1">Uncharacterized protein</fullName>
    </submittedName>
</protein>
<dbReference type="EMBL" id="BTRK01000006">
    <property type="protein sequence ID" value="GMR60981.1"/>
    <property type="molecule type" value="Genomic_DNA"/>
</dbReference>
<accession>A0AAN5DCH1</accession>
<sequence>VAVESFRRGEAPIAVVAGKFADWGSRRRRRDRGGRRRRLTTARINVLDVLCHQKRHVATIVRTLWTVHRSHLLVFHRHSHIFDDVEIVAQFLLLREDRERVDGVICSEPCGLKQLRMVQVLHELTGL</sequence>
<feature type="non-terminal residue" evidence="1">
    <location>
        <position position="1"/>
    </location>
</feature>
<comment type="caution">
    <text evidence="1">The sequence shown here is derived from an EMBL/GenBank/DDBJ whole genome shotgun (WGS) entry which is preliminary data.</text>
</comment>
<name>A0AAN5DCH1_9BILA</name>
<evidence type="ECO:0000313" key="2">
    <source>
        <dbReference type="Proteomes" id="UP001328107"/>
    </source>
</evidence>
<dbReference type="Proteomes" id="UP001328107">
    <property type="component" value="Unassembled WGS sequence"/>
</dbReference>
<dbReference type="AlphaFoldDB" id="A0AAN5DCH1"/>
<proteinExistence type="predicted"/>